<name>A0A167NI71_PHYB8</name>
<dbReference type="AlphaFoldDB" id="A0A167NI71"/>
<organism evidence="1 2">
    <name type="scientific">Phycomyces blakesleeanus (strain ATCC 8743b / DSM 1359 / FGSC 10004 / NBRC 33097 / NRRL 1555)</name>
    <dbReference type="NCBI Taxonomy" id="763407"/>
    <lineage>
        <taxon>Eukaryota</taxon>
        <taxon>Fungi</taxon>
        <taxon>Fungi incertae sedis</taxon>
        <taxon>Mucoromycota</taxon>
        <taxon>Mucoromycotina</taxon>
        <taxon>Mucoromycetes</taxon>
        <taxon>Mucorales</taxon>
        <taxon>Phycomycetaceae</taxon>
        <taxon>Phycomyces</taxon>
    </lineage>
</organism>
<evidence type="ECO:0008006" key="3">
    <source>
        <dbReference type="Google" id="ProtNLM"/>
    </source>
</evidence>
<dbReference type="GeneID" id="28996233"/>
<gene>
    <name evidence="1" type="ORF">PHYBLDRAFT_165934</name>
</gene>
<proteinExistence type="predicted"/>
<dbReference type="GO" id="GO:0003676">
    <property type="term" value="F:nucleic acid binding"/>
    <property type="evidence" value="ECO:0007669"/>
    <property type="project" value="InterPro"/>
</dbReference>
<dbReference type="Proteomes" id="UP000077315">
    <property type="component" value="Unassembled WGS sequence"/>
</dbReference>
<dbReference type="RefSeq" id="XP_018294000.1">
    <property type="nucleotide sequence ID" value="XM_018435327.1"/>
</dbReference>
<dbReference type="InterPro" id="IPR036875">
    <property type="entry name" value="Znf_CCHC_sf"/>
</dbReference>
<dbReference type="GO" id="GO:0008270">
    <property type="term" value="F:zinc ion binding"/>
    <property type="evidence" value="ECO:0007669"/>
    <property type="project" value="InterPro"/>
</dbReference>
<evidence type="ECO:0000313" key="2">
    <source>
        <dbReference type="Proteomes" id="UP000077315"/>
    </source>
</evidence>
<protein>
    <recommendedName>
        <fullName evidence="3">CCHC-type zinc finger transcription factor</fullName>
    </recommendedName>
</protein>
<keyword evidence="2" id="KW-1185">Reference proteome</keyword>
<evidence type="ECO:0000313" key="1">
    <source>
        <dbReference type="EMBL" id="OAD75960.1"/>
    </source>
</evidence>
<sequence>MYLSTKQPNLSVLTDSIRDIPATSTQKISHTLPLAALPLSYGSPSSITNSTPIYSQMAQVDYNKSKTICTAVLIEDNDENATPQVYRRGTTSHSVIYHLPSNFGDLDRFLGPLQQVYPRRIGRQLKTKTEKTHTAIELCLSNDIYCKQTGRGTIQVSDQQLLAIPAISADLKLFLVNLSGLPADDYDNIAAQLRKCLSPYGNVCETIIFEEGQHQWFKGNKYVYLERPVVSPKVWAQLTYQIKYSKNIQIYGTWAKMGDHCVFCKQMGHTIDSFPERRKKIHTCHNCGVAGHIQIHCIREPATNLHQKAQLDENPRTLLQATEAKTETMRRLETQYLIDQQTKAAADQITSKQKATEEAFQASLLDGSLNGPALNGLESNSLDVVPHGHNPMGINHNVEMTDNKKAKDIQRYNQQKRKDLLKEEAKKNVLPSGSTCNRNKINNHYV</sequence>
<dbReference type="InParanoid" id="A0A167NI71"/>
<dbReference type="VEuPathDB" id="FungiDB:PHYBLDRAFT_165934"/>
<accession>A0A167NI71</accession>
<dbReference type="Gene3D" id="4.10.60.10">
    <property type="entry name" value="Zinc finger, CCHC-type"/>
    <property type="match status" value="1"/>
</dbReference>
<dbReference type="SUPFAM" id="SSF57756">
    <property type="entry name" value="Retrovirus zinc finger-like domains"/>
    <property type="match status" value="1"/>
</dbReference>
<dbReference type="OrthoDB" id="2288314at2759"/>
<reference evidence="2" key="1">
    <citation type="submission" date="2015-06" db="EMBL/GenBank/DDBJ databases">
        <title>Expansion of signal transduction pathways in fungi by whole-genome duplication.</title>
        <authorList>
            <consortium name="DOE Joint Genome Institute"/>
            <person name="Corrochano L.M."/>
            <person name="Kuo A."/>
            <person name="Marcet-Houben M."/>
            <person name="Polaino S."/>
            <person name="Salamov A."/>
            <person name="Villalobos J.M."/>
            <person name="Alvarez M.I."/>
            <person name="Avalos J."/>
            <person name="Benito E.P."/>
            <person name="Benoit I."/>
            <person name="Burger G."/>
            <person name="Camino L.P."/>
            <person name="Canovas D."/>
            <person name="Cerda-Olmedo E."/>
            <person name="Cheng J.-F."/>
            <person name="Dominguez A."/>
            <person name="Elias M."/>
            <person name="Eslava A.P."/>
            <person name="Glaser F."/>
            <person name="Grimwood J."/>
            <person name="Gutierrez G."/>
            <person name="Heitman J."/>
            <person name="Henrissat B."/>
            <person name="Iturriaga E.A."/>
            <person name="Lang B.F."/>
            <person name="Lavin J.L."/>
            <person name="Lee S."/>
            <person name="Li W."/>
            <person name="Lindquist E."/>
            <person name="Lopez-Garcia S."/>
            <person name="Luque E.M."/>
            <person name="Marcos A.T."/>
            <person name="Martin J."/>
            <person name="McCluskey K."/>
            <person name="Medina H.R."/>
            <person name="Miralles-Duran A."/>
            <person name="Miyazaki A."/>
            <person name="Munoz-Torres E."/>
            <person name="Oguiza J.A."/>
            <person name="Ohm R."/>
            <person name="Olmedo M."/>
            <person name="Orejas M."/>
            <person name="Ortiz-Castellanos L."/>
            <person name="Pisabarro A.G."/>
            <person name="Rodriguez-Romero J."/>
            <person name="Ruiz-Herrera J."/>
            <person name="Ruiz-Vazquez R."/>
            <person name="Sanz C."/>
            <person name="Schackwitz W."/>
            <person name="Schmutz J."/>
            <person name="Shahriari M."/>
            <person name="Shelest E."/>
            <person name="Silva-Franco F."/>
            <person name="Soanes D."/>
            <person name="Syed K."/>
            <person name="Tagua V.G."/>
            <person name="Talbot N.J."/>
            <person name="Thon M."/>
            <person name="De vries R.P."/>
            <person name="Wiebenga A."/>
            <person name="Yadav J.S."/>
            <person name="Braun E.L."/>
            <person name="Baker S."/>
            <person name="Garre V."/>
            <person name="Horwitz B."/>
            <person name="Torres-Martinez S."/>
            <person name="Idnurm A."/>
            <person name="Herrera-Estrella A."/>
            <person name="Gabaldon T."/>
            <person name="Grigoriev I.V."/>
        </authorList>
    </citation>
    <scope>NUCLEOTIDE SEQUENCE [LARGE SCALE GENOMIC DNA]</scope>
    <source>
        <strain evidence="2">NRRL 1555(-)</strain>
    </source>
</reference>
<dbReference type="EMBL" id="KV440976">
    <property type="protein sequence ID" value="OAD75960.1"/>
    <property type="molecule type" value="Genomic_DNA"/>
</dbReference>